<dbReference type="Proteomes" id="UP001415169">
    <property type="component" value="Unassembled WGS sequence"/>
</dbReference>
<keyword evidence="2" id="KW-1185">Reference proteome</keyword>
<gene>
    <name evidence="1" type="ORF">GCM10022286_09990</name>
</gene>
<sequence>MPPFARFESSTTQNISAGQDVTLGTAVFDTNANVSNAGAQITLQPGVYYLEGAAGASQTTTGVLTPTGIRMNYAFYNVTAGTYFGAAGGHSGNNNGSSYANPAGPATAVIVVTTPTVVTLRMASMDNAGTINQPADAGTGGQSWVNVTQLQ</sequence>
<reference evidence="1" key="1">
    <citation type="journal article" date="2014" name="Int. J. Syst. Evol. Microbiol.">
        <title>Complete genome of a new Firmicutes species belonging to the dominant human colonic microbiota ('Ruminococcus bicirculans') reveals two chromosomes and a selective capacity to utilize plant glucans.</title>
        <authorList>
            <consortium name="NISC Comparative Sequencing Program"/>
            <person name="Wegmann U."/>
            <person name="Louis P."/>
            <person name="Goesmann A."/>
            <person name="Henrissat B."/>
            <person name="Duncan S.H."/>
            <person name="Flint H.J."/>
        </authorList>
    </citation>
    <scope>NUCLEOTIDE SEQUENCE</scope>
    <source>
        <strain evidence="1">JCM 17590</strain>
    </source>
</reference>
<proteinExistence type="predicted"/>
<protein>
    <submittedName>
        <fullName evidence="1">Uncharacterized protein</fullName>
    </submittedName>
</protein>
<evidence type="ECO:0000313" key="1">
    <source>
        <dbReference type="EMBL" id="GAA4157892.1"/>
    </source>
</evidence>
<name>A0ABP7ZHJ9_9MICO</name>
<accession>A0ABP7ZHJ9</accession>
<evidence type="ECO:0000313" key="2">
    <source>
        <dbReference type="Proteomes" id="UP001415169"/>
    </source>
</evidence>
<organism evidence="1 2">
    <name type="scientific">Gryllotalpicola daejeonensis</name>
    <dbReference type="NCBI Taxonomy" id="993087"/>
    <lineage>
        <taxon>Bacteria</taxon>
        <taxon>Bacillati</taxon>
        <taxon>Actinomycetota</taxon>
        <taxon>Actinomycetes</taxon>
        <taxon>Micrococcales</taxon>
        <taxon>Microbacteriaceae</taxon>
        <taxon>Gryllotalpicola</taxon>
    </lineage>
</organism>
<reference evidence="1" key="2">
    <citation type="submission" date="2023-12" db="EMBL/GenBank/DDBJ databases">
        <authorList>
            <person name="Sun Q."/>
            <person name="Inoue M."/>
        </authorList>
    </citation>
    <scope>NUCLEOTIDE SEQUENCE</scope>
    <source>
        <strain evidence="1">JCM 17590</strain>
    </source>
</reference>
<comment type="caution">
    <text evidence="1">The sequence shown here is derived from an EMBL/GenBank/DDBJ whole genome shotgun (WGS) entry which is preliminary data.</text>
</comment>
<dbReference type="EMBL" id="BAABBV010000001">
    <property type="protein sequence ID" value="GAA4157892.1"/>
    <property type="molecule type" value="Genomic_DNA"/>
</dbReference>